<dbReference type="EMBL" id="BARV01006873">
    <property type="protein sequence ID" value="GAI17542.1"/>
    <property type="molecule type" value="Genomic_DNA"/>
</dbReference>
<evidence type="ECO:0000313" key="2">
    <source>
        <dbReference type="EMBL" id="GAI17542.1"/>
    </source>
</evidence>
<protein>
    <recommendedName>
        <fullName evidence="1">Thoeris protein ThsB TIR-like domain-containing protein</fullName>
    </recommendedName>
</protein>
<dbReference type="InterPro" id="IPR015032">
    <property type="entry name" value="ThsB__TIR-like_domain"/>
</dbReference>
<dbReference type="SUPFAM" id="SSF52206">
    <property type="entry name" value="Hypothetical protein MTH538"/>
    <property type="match status" value="1"/>
</dbReference>
<dbReference type="Pfam" id="PF08937">
    <property type="entry name" value="ThsB_TIR"/>
    <property type="match status" value="1"/>
</dbReference>
<dbReference type="InterPro" id="IPR036490">
    <property type="entry name" value="ThsB_TIR-like_sf"/>
</dbReference>
<accession>X1LE31</accession>
<name>X1LE31_9ZZZZ</name>
<reference evidence="2" key="1">
    <citation type="journal article" date="2014" name="Front. Microbiol.">
        <title>High frequency of phylogenetically diverse reductive dehalogenase-homologous genes in deep subseafloor sedimentary metagenomes.</title>
        <authorList>
            <person name="Kawai M."/>
            <person name="Futagami T."/>
            <person name="Toyoda A."/>
            <person name="Takaki Y."/>
            <person name="Nishi S."/>
            <person name="Hori S."/>
            <person name="Arai W."/>
            <person name="Tsubouchi T."/>
            <person name="Morono Y."/>
            <person name="Uchiyama I."/>
            <person name="Ito T."/>
            <person name="Fujiyama A."/>
            <person name="Inagaki F."/>
            <person name="Takami H."/>
        </authorList>
    </citation>
    <scope>NUCLEOTIDE SEQUENCE</scope>
    <source>
        <strain evidence="2">Expedition CK06-06</strain>
    </source>
</reference>
<sequence>MARRVFFSFHYERDVWRASRVRNSWVTKPDREAAGFWDAASWEEVKKKGDAAIKKWITDQLTGTSVTVVLIGAETSKRDYVKYELEQSWKKGNGILGIYIHQMKDKDGKTDTKGSNSFGPIFTSPDDDKKYFFERFPTYDWLDDDGYNKLGDWVEVAAKKAGN</sequence>
<evidence type="ECO:0000259" key="1">
    <source>
        <dbReference type="Pfam" id="PF08937"/>
    </source>
</evidence>
<dbReference type="AlphaFoldDB" id="X1LE31"/>
<proteinExistence type="predicted"/>
<dbReference type="Gene3D" id="3.40.50.11200">
    <property type="match status" value="1"/>
</dbReference>
<comment type="caution">
    <text evidence="2">The sequence shown here is derived from an EMBL/GenBank/DDBJ whole genome shotgun (WGS) entry which is preliminary data.</text>
</comment>
<feature type="domain" description="Thoeris protein ThsB TIR-like" evidence="1">
    <location>
        <begin position="6"/>
        <end position="104"/>
    </location>
</feature>
<organism evidence="2">
    <name type="scientific">marine sediment metagenome</name>
    <dbReference type="NCBI Taxonomy" id="412755"/>
    <lineage>
        <taxon>unclassified sequences</taxon>
        <taxon>metagenomes</taxon>
        <taxon>ecological metagenomes</taxon>
    </lineage>
</organism>
<gene>
    <name evidence="2" type="ORF">S06H3_14064</name>
</gene>